<dbReference type="PANTHER" id="PTHR24028">
    <property type="entry name" value="CADHERIN-87A"/>
    <property type="match status" value="1"/>
</dbReference>
<dbReference type="PRINTS" id="PR00205">
    <property type="entry name" value="CADHERIN"/>
</dbReference>
<feature type="domain" description="Cadherin" evidence="13">
    <location>
        <begin position="243"/>
        <end position="347"/>
    </location>
</feature>
<keyword evidence="10" id="KW-0325">Glycoprotein</keyword>
<dbReference type="GeneID" id="111140929"/>
<dbReference type="GO" id="GO:0005886">
    <property type="term" value="C:plasma membrane"/>
    <property type="evidence" value="ECO:0007669"/>
    <property type="project" value="InterPro"/>
</dbReference>
<feature type="domain" description="Cadherin" evidence="13">
    <location>
        <begin position="348"/>
        <end position="452"/>
    </location>
</feature>
<dbReference type="FunFam" id="2.60.40.60:FF:000129">
    <property type="entry name" value="protocadherin alpha-C2 isoform X1"/>
    <property type="match status" value="1"/>
</dbReference>
<dbReference type="PROSITE" id="PS50268">
    <property type="entry name" value="CADHERIN_2"/>
    <property type="match status" value="5"/>
</dbReference>
<evidence type="ECO:0000256" key="7">
    <source>
        <dbReference type="ARBA" id="ARBA00022889"/>
    </source>
</evidence>
<dbReference type="Proteomes" id="UP000248482">
    <property type="component" value="Unplaced"/>
</dbReference>
<dbReference type="InterPro" id="IPR015919">
    <property type="entry name" value="Cadherin-like_sf"/>
</dbReference>
<feature type="non-terminal residue" evidence="15">
    <location>
        <position position="587"/>
    </location>
</feature>
<keyword evidence="3" id="KW-0812">Transmembrane</keyword>
<evidence type="ECO:0000256" key="9">
    <source>
        <dbReference type="ARBA" id="ARBA00023136"/>
    </source>
</evidence>
<keyword evidence="5" id="KW-0677">Repeat</keyword>
<evidence type="ECO:0000256" key="5">
    <source>
        <dbReference type="ARBA" id="ARBA00022737"/>
    </source>
</evidence>
<evidence type="ECO:0000256" key="2">
    <source>
        <dbReference type="ARBA" id="ARBA00004167"/>
    </source>
</evidence>
<dbReference type="KEGG" id="elk:111140929"/>
<evidence type="ECO:0000256" key="3">
    <source>
        <dbReference type="ARBA" id="ARBA00022692"/>
    </source>
</evidence>
<evidence type="ECO:0000313" key="14">
    <source>
        <dbReference type="Proteomes" id="UP000248482"/>
    </source>
</evidence>
<evidence type="ECO:0000259" key="13">
    <source>
        <dbReference type="PROSITE" id="PS50268"/>
    </source>
</evidence>
<feature type="domain" description="Cadherin" evidence="13">
    <location>
        <begin position="134"/>
        <end position="242"/>
    </location>
</feature>
<keyword evidence="9" id="KW-0472">Membrane</keyword>
<dbReference type="InterPro" id="IPR050174">
    <property type="entry name" value="Protocadherin/Cadherin-CA"/>
</dbReference>
<dbReference type="InterPro" id="IPR013164">
    <property type="entry name" value="Cadherin_N"/>
</dbReference>
<evidence type="ECO:0000256" key="10">
    <source>
        <dbReference type="ARBA" id="ARBA00023180"/>
    </source>
</evidence>
<evidence type="ECO:0000256" key="8">
    <source>
        <dbReference type="ARBA" id="ARBA00022989"/>
    </source>
</evidence>
<dbReference type="Gene3D" id="2.60.40.60">
    <property type="entry name" value="Cadherins"/>
    <property type="match status" value="5"/>
</dbReference>
<dbReference type="SMART" id="SM00112">
    <property type="entry name" value="CA"/>
    <property type="match status" value="5"/>
</dbReference>
<organism evidence="14 15">
    <name type="scientific">Enhydra lutris kenyoni</name>
    <name type="common">northern sea otter</name>
    <dbReference type="NCBI Taxonomy" id="391180"/>
    <lineage>
        <taxon>Eukaryota</taxon>
        <taxon>Metazoa</taxon>
        <taxon>Chordata</taxon>
        <taxon>Craniata</taxon>
        <taxon>Vertebrata</taxon>
        <taxon>Euteleostomi</taxon>
        <taxon>Mammalia</taxon>
        <taxon>Eutheria</taxon>
        <taxon>Laurasiatheria</taxon>
        <taxon>Carnivora</taxon>
        <taxon>Caniformia</taxon>
        <taxon>Musteloidea</taxon>
        <taxon>Mustelidae</taxon>
        <taxon>Lutrinae</taxon>
        <taxon>Enhydra</taxon>
    </lineage>
</organism>
<dbReference type="RefSeq" id="XP_022348903.1">
    <property type="nucleotide sequence ID" value="XM_022493195.1"/>
</dbReference>
<dbReference type="GO" id="GO:0005509">
    <property type="term" value="F:calcium ion binding"/>
    <property type="evidence" value="ECO:0007669"/>
    <property type="project" value="UniProtKB-UniRule"/>
</dbReference>
<proteinExistence type="predicted"/>
<evidence type="ECO:0000256" key="12">
    <source>
        <dbReference type="SAM" id="SignalP"/>
    </source>
</evidence>
<dbReference type="SUPFAM" id="SSF49313">
    <property type="entry name" value="Cadherin-like"/>
    <property type="match status" value="5"/>
</dbReference>
<dbReference type="FunFam" id="2.60.40.60:FF:000018">
    <property type="entry name" value="Protocadherin gamma c3"/>
    <property type="match status" value="1"/>
</dbReference>
<evidence type="ECO:0000256" key="4">
    <source>
        <dbReference type="ARBA" id="ARBA00022729"/>
    </source>
</evidence>
<evidence type="ECO:0000256" key="11">
    <source>
        <dbReference type="PROSITE-ProRule" id="PRU00043"/>
    </source>
</evidence>
<dbReference type="FunFam" id="2.60.40.60:FF:000001">
    <property type="entry name" value="Protocadherin alpha 2"/>
    <property type="match status" value="1"/>
</dbReference>
<dbReference type="PROSITE" id="PS00232">
    <property type="entry name" value="CADHERIN_1"/>
    <property type="match status" value="3"/>
</dbReference>
<dbReference type="AlphaFoldDB" id="A0A2Y9IJU2"/>
<keyword evidence="6 11" id="KW-0106">Calcium</keyword>
<dbReference type="OrthoDB" id="6252479at2759"/>
<dbReference type="FunFam" id="2.60.40.60:FF:000002">
    <property type="entry name" value="Protocadherin alpha 2"/>
    <property type="match status" value="1"/>
</dbReference>
<feature type="domain" description="Cadherin" evidence="13">
    <location>
        <begin position="453"/>
        <end position="562"/>
    </location>
</feature>
<dbReference type="GO" id="GO:0007156">
    <property type="term" value="P:homophilic cell adhesion via plasma membrane adhesion molecules"/>
    <property type="evidence" value="ECO:0007669"/>
    <property type="project" value="InterPro"/>
</dbReference>
<gene>
    <name evidence="15" type="primary">LOC111140929</name>
</gene>
<sequence length="587" mass="64723">MAALQKRRRRSGMVVLFILLGILWEARARQIRYSIPEELDKGSFVGNIAHDLGLEPQELAERGVRIVSRGRSQLFTLNPRSGSLVTAGRIDREELCAQTAPCLVSFNILIEDKLNLYPIEVEIVDINDNTPGFFREELEVKILENAVPSSRFPLMEVYDLDVGMNSLQGFRLSENSHFSVDVWSEANRPKYPELVLERALDREGEAIHHLVLTAVDGGDPVRSGTARILVIVLDVNDNAPVFTRPIYRVSIPENLPVGTQLLRLTATDPDEGINGELTYSFRNEEDKISETFKLDSNLGEISTLQSLDHEESRFYLMEVVAQDGGALLASAKVLITVQDVNDNAPEVILTSLAGSISEDCPPGTVIALFSVHDADSGENGEILCSIPRNLPFKLEKSVDNYYHLLTTKALDREEISDYNITVTVIDLGNPPLSTETQISLTVADINDNPPIFPHTSYSTYILENNSRGISILSVTAYDPDSGNNAKVTYSLTEDTFQGMPVSSYVSINSNTGILYALGSFDYEQIKDLQLRVMASDSGDPPLSSNMSLRLLILDQNDNAPEILYPSIPTDGSTGVELAPRSAEPGYL</sequence>
<dbReference type="InterPro" id="IPR002126">
    <property type="entry name" value="Cadherin-like_dom"/>
</dbReference>
<keyword evidence="8" id="KW-1133">Transmembrane helix</keyword>
<dbReference type="CDD" id="cd11304">
    <property type="entry name" value="Cadherin_repeat"/>
    <property type="match status" value="5"/>
</dbReference>
<keyword evidence="7" id="KW-0130">Cell adhesion</keyword>
<dbReference type="PANTHER" id="PTHR24028:SF105">
    <property type="entry name" value="PROTOCADHERIN GAMMA-A5"/>
    <property type="match status" value="1"/>
</dbReference>
<name>A0A2Y9IJU2_ENHLU</name>
<evidence type="ECO:0000256" key="6">
    <source>
        <dbReference type="ARBA" id="ARBA00022837"/>
    </source>
</evidence>
<reference evidence="15" key="1">
    <citation type="submission" date="2025-08" db="UniProtKB">
        <authorList>
            <consortium name="RefSeq"/>
        </authorList>
    </citation>
    <scope>IDENTIFICATION</scope>
    <source>
        <tissue evidence="15">Blood</tissue>
    </source>
</reference>
<feature type="domain" description="Cadherin" evidence="13">
    <location>
        <begin position="75"/>
        <end position="133"/>
    </location>
</feature>
<protein>
    <submittedName>
        <fullName evidence="15">Protocadherin gamma-A5-like</fullName>
    </submittedName>
</protein>
<feature type="signal peptide" evidence="12">
    <location>
        <begin position="1"/>
        <end position="28"/>
    </location>
</feature>
<dbReference type="InterPro" id="IPR020894">
    <property type="entry name" value="Cadherin_CS"/>
</dbReference>
<keyword evidence="4 12" id="KW-0732">Signal</keyword>
<dbReference type="FunFam" id="2.60.40.60:FF:000006">
    <property type="entry name" value="Protocadherin alpha 2"/>
    <property type="match status" value="1"/>
</dbReference>
<keyword evidence="14" id="KW-1185">Reference proteome</keyword>
<comment type="function">
    <text evidence="1">Potential calcium-dependent cell-adhesion protein. May be involved in the establishment and maintenance of specific neuronal connections in the brain.</text>
</comment>
<evidence type="ECO:0000313" key="15">
    <source>
        <dbReference type="RefSeq" id="XP_022348903.1"/>
    </source>
</evidence>
<accession>A0A2Y9IJU2</accession>
<dbReference type="Pfam" id="PF08266">
    <property type="entry name" value="Cadherin_2"/>
    <property type="match status" value="1"/>
</dbReference>
<feature type="chain" id="PRO_5016047071" evidence="12">
    <location>
        <begin position="29"/>
        <end position="587"/>
    </location>
</feature>
<dbReference type="Pfam" id="PF00028">
    <property type="entry name" value="Cadherin"/>
    <property type="match status" value="3"/>
</dbReference>
<evidence type="ECO:0000256" key="1">
    <source>
        <dbReference type="ARBA" id="ARBA00003436"/>
    </source>
</evidence>
<comment type="subcellular location">
    <subcellularLocation>
        <location evidence="2">Membrane</location>
        <topology evidence="2">Single-pass membrane protein</topology>
    </subcellularLocation>
</comment>